<dbReference type="Proteomes" id="UP001630127">
    <property type="component" value="Unassembled WGS sequence"/>
</dbReference>
<feature type="transmembrane region" description="Helical" evidence="1">
    <location>
        <begin position="318"/>
        <end position="342"/>
    </location>
</feature>
<organism evidence="2 3">
    <name type="scientific">Cinchona calisaya</name>
    <dbReference type="NCBI Taxonomy" id="153742"/>
    <lineage>
        <taxon>Eukaryota</taxon>
        <taxon>Viridiplantae</taxon>
        <taxon>Streptophyta</taxon>
        <taxon>Embryophyta</taxon>
        <taxon>Tracheophyta</taxon>
        <taxon>Spermatophyta</taxon>
        <taxon>Magnoliopsida</taxon>
        <taxon>eudicotyledons</taxon>
        <taxon>Gunneridae</taxon>
        <taxon>Pentapetalae</taxon>
        <taxon>asterids</taxon>
        <taxon>lamiids</taxon>
        <taxon>Gentianales</taxon>
        <taxon>Rubiaceae</taxon>
        <taxon>Cinchonoideae</taxon>
        <taxon>Cinchoneae</taxon>
        <taxon>Cinchona</taxon>
    </lineage>
</organism>
<name>A0ABD3ALJ8_9GENT</name>
<accession>A0ABD3ALJ8</accession>
<evidence type="ECO:0000313" key="2">
    <source>
        <dbReference type="EMBL" id="KAL3532044.1"/>
    </source>
</evidence>
<keyword evidence="3" id="KW-1185">Reference proteome</keyword>
<keyword evidence="1" id="KW-1133">Transmembrane helix</keyword>
<evidence type="ECO:0000256" key="1">
    <source>
        <dbReference type="SAM" id="Phobius"/>
    </source>
</evidence>
<feature type="transmembrane region" description="Helical" evidence="1">
    <location>
        <begin position="370"/>
        <end position="390"/>
    </location>
</feature>
<feature type="transmembrane region" description="Helical" evidence="1">
    <location>
        <begin position="20"/>
        <end position="41"/>
    </location>
</feature>
<keyword evidence="1" id="KW-0472">Membrane</keyword>
<keyword evidence="1" id="KW-0812">Transmembrane</keyword>
<comment type="caution">
    <text evidence="2">The sequence shown here is derived from an EMBL/GenBank/DDBJ whole genome shotgun (WGS) entry which is preliminary data.</text>
</comment>
<reference evidence="2 3" key="1">
    <citation type="submission" date="2024-11" db="EMBL/GenBank/DDBJ databases">
        <title>A near-complete genome assembly of Cinchona calisaya.</title>
        <authorList>
            <person name="Lian D.C."/>
            <person name="Zhao X.W."/>
            <person name="Wei L."/>
        </authorList>
    </citation>
    <scope>NUCLEOTIDE SEQUENCE [LARGE SCALE GENOMIC DNA]</scope>
    <source>
        <tissue evidence="2">Nenye</tissue>
    </source>
</reference>
<gene>
    <name evidence="2" type="ORF">ACH5RR_005565</name>
</gene>
<feature type="transmembrane region" description="Helical" evidence="1">
    <location>
        <begin position="47"/>
        <end position="66"/>
    </location>
</feature>
<evidence type="ECO:0000313" key="3">
    <source>
        <dbReference type="Proteomes" id="UP001630127"/>
    </source>
</evidence>
<dbReference type="AlphaFoldDB" id="A0ABD3ALJ8"/>
<sequence length="413" mass="44933">MVIVSPTVIIPQSVVDRINWSLVGCFLEFFLLVVTLLLYILGCKSSGLPLLLLLVAILGIGTKMDIVSPTGRGSNKFSRIRIKPFAGVSSTDGLRLGGLIVAKNSCLVALSNKVELTTAAGIANCLVFLTGCPSRDNRVILVHKKVMLCFLVFVNAVKRSQAAKPGKIVLGVTLTDGTCLHYGCNGLAQLLVLVALFGIGIKMDIIPPTVTLLLYIVGCKSSDESSSLKLHVTGNLISDWFLAASAFGCYSWKRDQDGHWGGEAIGWAQGQGSNLLQERGSNRMGSRIRWSLSQQQILERGSNRMGSRIRWSLSQQQILLNALHRLIISCSVFNVTLLQFIVKSSSPKPHVTRNLIKGWGSMYMLKDEDLLSGLSCTGWLATVTLLLYIVGCKSHDKSSSLKPHVTGNLIHDW</sequence>
<protein>
    <submittedName>
        <fullName evidence="2">Uncharacterized protein</fullName>
    </submittedName>
</protein>
<dbReference type="EMBL" id="JBJUIK010000003">
    <property type="protein sequence ID" value="KAL3532044.1"/>
    <property type="molecule type" value="Genomic_DNA"/>
</dbReference>
<proteinExistence type="predicted"/>